<dbReference type="STRING" id="171383.AKJ31_18365"/>
<reference evidence="3" key="1">
    <citation type="submission" date="2015-08" db="EMBL/GenBank/DDBJ databases">
        <title>Vibrio galatheae sp. nov., a novel member of the Vibrionaceae family isolated from the Solomon Islands.</title>
        <authorList>
            <person name="Giubergia S."/>
            <person name="Machado H."/>
            <person name="Mateiu R.V."/>
            <person name="Gram L."/>
        </authorList>
    </citation>
    <scope>NUCLEOTIDE SEQUENCE [LARGE SCALE GENOMIC DNA]</scope>
    <source>
        <strain evidence="3">DSM 19134</strain>
    </source>
</reference>
<dbReference type="EMBL" id="LHPI01000020">
    <property type="protein sequence ID" value="KOO06064.1"/>
    <property type="molecule type" value="Genomic_DNA"/>
</dbReference>
<evidence type="ECO:0000256" key="1">
    <source>
        <dbReference type="SAM" id="SignalP"/>
    </source>
</evidence>
<organism evidence="2 3">
    <name type="scientific">Vibrio hepatarius</name>
    <dbReference type="NCBI Taxonomy" id="171383"/>
    <lineage>
        <taxon>Bacteria</taxon>
        <taxon>Pseudomonadati</taxon>
        <taxon>Pseudomonadota</taxon>
        <taxon>Gammaproteobacteria</taxon>
        <taxon>Vibrionales</taxon>
        <taxon>Vibrionaceae</taxon>
        <taxon>Vibrio</taxon>
        <taxon>Vibrio oreintalis group</taxon>
    </lineage>
</organism>
<comment type="caution">
    <text evidence="2">The sequence shown here is derived from an EMBL/GenBank/DDBJ whole genome shotgun (WGS) entry which is preliminary data.</text>
</comment>
<keyword evidence="1" id="KW-0732">Signal</keyword>
<dbReference type="RefSeq" id="WP_053410536.1">
    <property type="nucleotide sequence ID" value="NZ_DAIPHI010000172.1"/>
</dbReference>
<dbReference type="AlphaFoldDB" id="A0A0M0HVH8"/>
<dbReference type="OrthoDB" id="5786382at2"/>
<dbReference type="PATRIC" id="fig|171383.3.peg.3754"/>
<evidence type="ECO:0000313" key="2">
    <source>
        <dbReference type="EMBL" id="KOO06064.1"/>
    </source>
</evidence>
<name>A0A0M0HVH8_9VIBR</name>
<proteinExistence type="predicted"/>
<dbReference type="Proteomes" id="UP000037530">
    <property type="component" value="Unassembled WGS sequence"/>
</dbReference>
<sequence length="108" mass="11021">MRIALITLGAMAALSANADDIVTADLELSEAILDSSRGGEYHIDIENVTASSDINGVISNSSANNAVTGNNYLSSGALADTAGVNSVIQNTGNNVLIQNSTVVNLTLK</sequence>
<accession>A0A0M0HVH8</accession>
<feature type="signal peptide" evidence="1">
    <location>
        <begin position="1"/>
        <end position="18"/>
    </location>
</feature>
<protein>
    <submittedName>
        <fullName evidence="2">Carbon storage regulator</fullName>
    </submittedName>
</protein>
<feature type="chain" id="PRO_5005600317" evidence="1">
    <location>
        <begin position="19"/>
        <end position="108"/>
    </location>
</feature>
<keyword evidence="3" id="KW-1185">Reference proteome</keyword>
<evidence type="ECO:0000313" key="3">
    <source>
        <dbReference type="Proteomes" id="UP000037530"/>
    </source>
</evidence>
<gene>
    <name evidence="2" type="ORF">AKJ31_18365</name>
</gene>